<organism evidence="1">
    <name type="scientific">Lotus japonicus</name>
    <name type="common">Lotus corniculatus var. japonicus</name>
    <dbReference type="NCBI Taxonomy" id="34305"/>
    <lineage>
        <taxon>Eukaryota</taxon>
        <taxon>Viridiplantae</taxon>
        <taxon>Streptophyta</taxon>
        <taxon>Embryophyta</taxon>
        <taxon>Tracheophyta</taxon>
        <taxon>Spermatophyta</taxon>
        <taxon>Magnoliopsida</taxon>
        <taxon>eudicotyledons</taxon>
        <taxon>Gunneridae</taxon>
        <taxon>Pentapetalae</taxon>
        <taxon>rosids</taxon>
        <taxon>fabids</taxon>
        <taxon>Fabales</taxon>
        <taxon>Fabaceae</taxon>
        <taxon>Papilionoideae</taxon>
        <taxon>50 kb inversion clade</taxon>
        <taxon>NPAAA clade</taxon>
        <taxon>Hologalegina</taxon>
        <taxon>robinioid clade</taxon>
        <taxon>Loteae</taxon>
        <taxon>Lotus</taxon>
    </lineage>
</organism>
<protein>
    <submittedName>
        <fullName evidence="1">Uncharacterized protein</fullName>
    </submittedName>
</protein>
<evidence type="ECO:0000313" key="1">
    <source>
        <dbReference type="EMBL" id="AFK41549.1"/>
    </source>
</evidence>
<accession>I3SMQ7</accession>
<name>I3SMQ7_LOTJA</name>
<dbReference type="AlphaFoldDB" id="I3SMQ7"/>
<proteinExistence type="evidence at transcript level"/>
<reference evidence="1" key="1">
    <citation type="submission" date="2012-05" db="EMBL/GenBank/DDBJ databases">
        <authorList>
            <person name="Krishnakumar V."/>
            <person name="Cheung F."/>
            <person name="Xiao Y."/>
            <person name="Chan A."/>
            <person name="Moskal W.A."/>
            <person name="Town C.D."/>
        </authorList>
    </citation>
    <scope>NUCLEOTIDE SEQUENCE</scope>
</reference>
<sequence length="55" mass="6377">MAFHGQTFRFALCSQKTLDADSISPHFAYMSMMLARSRSFILISPLPMKLWIHFP</sequence>
<dbReference type="EMBL" id="BT141755">
    <property type="protein sequence ID" value="AFK41549.1"/>
    <property type="molecule type" value="mRNA"/>
</dbReference>